<feature type="region of interest" description="Disordered" evidence="5">
    <location>
        <begin position="15"/>
        <end position="34"/>
    </location>
</feature>
<dbReference type="GO" id="GO:0008976">
    <property type="term" value="F:polyphosphate kinase activity"/>
    <property type="evidence" value="ECO:0007669"/>
    <property type="project" value="UniProtKB-UniRule"/>
</dbReference>
<evidence type="ECO:0000313" key="7">
    <source>
        <dbReference type="EMBL" id="MCG7940188.1"/>
    </source>
</evidence>
<evidence type="ECO:0000313" key="8">
    <source>
        <dbReference type="Proteomes" id="UP000886687"/>
    </source>
</evidence>
<name>A0A9E4N1D3_9GAMM</name>
<feature type="domain" description="Polyphosphate kinase-2-related" evidence="6">
    <location>
        <begin position="72"/>
        <end position="293"/>
    </location>
</feature>
<sequence>MTNDLQSNLFHLEGSIPTTPLLAPPSGDTPDVEKNETVEIASPKTLVAEIQALKEEISRSENDDQPAIRRYRNERELKPYQAELIKMQKCLEDHNKRVVILFEGRSAAGKGGAIRRITRYMNEKHYRTVALGKPSDEERSQWYFQRYISQLPRAGEVVLFDTSWYSRAMVEPVLGFCTAKEYRDFIKGVSGFENDLVRQDTILVKLYFSISRKEQQKRFDRRRIDPLRQWKLDEADIQIQEKRDEFTKMKYRMLRRTHTHHAPWTIIRSDKKHLARLNAIKAILNAVPYERVDTNLDLTTDPSVVISGAREQEIMQAQLLRNGRLEI</sequence>
<dbReference type="SUPFAM" id="SSF52540">
    <property type="entry name" value="P-loop containing nucleoside triphosphate hydrolases"/>
    <property type="match status" value="1"/>
</dbReference>
<gene>
    <name evidence="7" type="primary">ppk2</name>
    <name evidence="7" type="ORF">JAZ04_15225</name>
</gene>
<evidence type="ECO:0000256" key="5">
    <source>
        <dbReference type="SAM" id="MobiDB-lite"/>
    </source>
</evidence>
<comment type="function">
    <text evidence="4">Uses inorganic polyphosphate (polyP) as a donor to convert GDP to GTP or ADP to ATP.</text>
</comment>
<dbReference type="Pfam" id="PF03976">
    <property type="entry name" value="PPK2"/>
    <property type="match status" value="1"/>
</dbReference>
<dbReference type="PANTHER" id="PTHR34383:SF1">
    <property type="entry name" value="ADP-POLYPHOSPHATE PHOSPHOTRANSFERASE"/>
    <property type="match status" value="1"/>
</dbReference>
<dbReference type="EC" id="2.7.4.-" evidence="4"/>
<dbReference type="InterPro" id="IPR022488">
    <property type="entry name" value="PPK2-related"/>
</dbReference>
<comment type="similarity">
    <text evidence="1 4">Belongs to the polyphosphate kinase 2 (PPK2) family. Class I subfamily.</text>
</comment>
<dbReference type="NCBIfam" id="TIGR03707">
    <property type="entry name" value="PPK2_P_aer"/>
    <property type="match status" value="1"/>
</dbReference>
<evidence type="ECO:0000256" key="4">
    <source>
        <dbReference type="RuleBase" id="RU369062"/>
    </source>
</evidence>
<accession>A0A9E4N1D3</accession>
<keyword evidence="2 4" id="KW-0808">Transferase</keyword>
<evidence type="ECO:0000256" key="3">
    <source>
        <dbReference type="ARBA" id="ARBA00022777"/>
    </source>
</evidence>
<dbReference type="Gene3D" id="3.40.50.300">
    <property type="entry name" value="P-loop containing nucleotide triphosphate hydrolases"/>
    <property type="match status" value="1"/>
</dbReference>
<protein>
    <recommendedName>
        <fullName evidence="4">ADP/GDP-polyphosphate phosphotransferase</fullName>
        <ecNumber evidence="4">2.7.4.-</ecNumber>
    </recommendedName>
    <alternativeName>
        <fullName evidence="4">Polyphosphate kinase PPK2</fullName>
    </alternativeName>
</protein>
<evidence type="ECO:0000259" key="6">
    <source>
        <dbReference type="Pfam" id="PF03976"/>
    </source>
</evidence>
<dbReference type="InterPro" id="IPR022486">
    <property type="entry name" value="PPK2_PA0141"/>
</dbReference>
<evidence type="ECO:0000256" key="2">
    <source>
        <dbReference type="ARBA" id="ARBA00022679"/>
    </source>
</evidence>
<reference evidence="7" key="1">
    <citation type="journal article" date="2021" name="Proc. Natl. Acad. Sci. U.S.A.">
        <title>Global biogeography of chemosynthetic symbionts reveals both localized and globally distributed symbiont groups. .</title>
        <authorList>
            <person name="Osvatic J.T."/>
            <person name="Wilkins L.G.E."/>
            <person name="Leibrecht L."/>
            <person name="Leray M."/>
            <person name="Zauner S."/>
            <person name="Polzin J."/>
            <person name="Camacho Y."/>
            <person name="Gros O."/>
            <person name="van Gils J.A."/>
            <person name="Eisen J.A."/>
            <person name="Petersen J.M."/>
            <person name="Yuen B."/>
        </authorList>
    </citation>
    <scope>NUCLEOTIDE SEQUENCE</scope>
    <source>
        <strain evidence="7">MAGL173</strain>
    </source>
</reference>
<dbReference type="GO" id="GO:0006793">
    <property type="term" value="P:phosphorus metabolic process"/>
    <property type="evidence" value="ECO:0007669"/>
    <property type="project" value="InterPro"/>
</dbReference>
<dbReference type="AlphaFoldDB" id="A0A9E4N1D3"/>
<dbReference type="Proteomes" id="UP000886687">
    <property type="component" value="Unassembled WGS sequence"/>
</dbReference>
<dbReference type="EMBL" id="JAEPDI010000012">
    <property type="protein sequence ID" value="MCG7940188.1"/>
    <property type="molecule type" value="Genomic_DNA"/>
</dbReference>
<keyword evidence="3 4" id="KW-0418">Kinase</keyword>
<comment type="caution">
    <text evidence="7">The sequence shown here is derived from an EMBL/GenBank/DDBJ whole genome shotgun (WGS) entry which is preliminary data.</text>
</comment>
<evidence type="ECO:0000256" key="1">
    <source>
        <dbReference type="ARBA" id="ARBA00009924"/>
    </source>
</evidence>
<dbReference type="PANTHER" id="PTHR34383">
    <property type="entry name" value="POLYPHOSPHATE:AMP PHOSPHOTRANSFERASE-RELATED"/>
    <property type="match status" value="1"/>
</dbReference>
<organism evidence="7 8">
    <name type="scientific">Candidatus Thiodiazotropha lotti</name>
    <dbReference type="NCBI Taxonomy" id="2792787"/>
    <lineage>
        <taxon>Bacteria</taxon>
        <taxon>Pseudomonadati</taxon>
        <taxon>Pseudomonadota</taxon>
        <taxon>Gammaproteobacteria</taxon>
        <taxon>Chromatiales</taxon>
        <taxon>Sedimenticolaceae</taxon>
        <taxon>Candidatus Thiodiazotropha</taxon>
    </lineage>
</organism>
<comment type="subunit">
    <text evidence="4">Homotetramer.</text>
</comment>
<dbReference type="InterPro" id="IPR027417">
    <property type="entry name" value="P-loop_NTPase"/>
</dbReference>
<proteinExistence type="inferred from homology"/>